<comment type="similarity">
    <text evidence="2">Belongs to the EXO84 family.</text>
</comment>
<feature type="compositionally biased region" description="Polar residues" evidence="7">
    <location>
        <begin position="11"/>
        <end position="21"/>
    </location>
</feature>
<evidence type="ECO:0000256" key="7">
    <source>
        <dbReference type="SAM" id="MobiDB-lite"/>
    </source>
</evidence>
<keyword evidence="4" id="KW-0813">Transport</keyword>
<evidence type="ECO:0000259" key="8">
    <source>
        <dbReference type="Pfam" id="PF16528"/>
    </source>
</evidence>
<dbReference type="Proteomes" id="UP000094801">
    <property type="component" value="Unassembled WGS sequence"/>
</dbReference>
<keyword evidence="6" id="KW-0653">Protein transport</keyword>
<dbReference type="Gene3D" id="1.20.58.1210">
    <property type="entry name" value="Exo84p, N-terminal helical domain"/>
    <property type="match status" value="1"/>
</dbReference>
<dbReference type="PANTHER" id="PTHR21426">
    <property type="entry name" value="EXOCYST COMPLEX COMPONENT 8"/>
    <property type="match status" value="1"/>
</dbReference>
<feature type="region of interest" description="Disordered" evidence="7">
    <location>
        <begin position="1"/>
        <end position="55"/>
    </location>
</feature>
<sequence>MSNIERRISRANWSTKQNTNKYAKPPKSTLPPITSEDASRSRLTISEPFPVPQMENKKYALHSSKQKKPHKIENHAVNRRFSVKVAPAEAPNFSSVDQPPQLPSGAKEMMLMNSSKRSDSEISKQMLADPRNAKISNTGSMLADLSSDNYEATSYVKKYLRDANAAKIDKFATDLTALSISNDNDVKIAITQSFNQVLQVSQAINSTEEILKEMKSSASQLSDVLSQQVEEAQDRLQSSKTSGTRDNRSSVMLLEKKWASNLNTLFKEVEGAQKFVSAIPGRHVLSDSKRWGELNVITWKPIRPAHLIILNDHVLVATRKRTEDKKRTIATQCWPVRDVTISDATRPSNQPSTDDNFTLTLKTTDQTFLFQTDSLSEYNKIKLSFRRAKDEINNIIETERAKQREYGNSLNRLSATHERMSRNSDFLHDISSQITHRRSRSADLRDNDGADFDSIEEDILNLEIRISHHRFEDSVGLINRLNEQIAAQLKLESDEQLRLLLQLKKLKVDNITERVVKLLSWEIENPLNSNREITEKVSLFSFLNLEDTARVTLLESKTNQLNQTVSKLKFEGDLSSYILQVSLIYFNFIKSTHQLYSQCFKDPNERIFIITWANEVMDSYNALFKRQLMDYNKTSETYLTCASIAKSQISQLERDGFNIDYMLQI</sequence>
<dbReference type="InterPro" id="IPR016159">
    <property type="entry name" value="Cullin_repeat-like_dom_sf"/>
</dbReference>
<keyword evidence="5" id="KW-0268">Exocytosis</keyword>
<dbReference type="EMBL" id="KV453847">
    <property type="protein sequence ID" value="ODV87801.1"/>
    <property type="molecule type" value="Genomic_DNA"/>
</dbReference>
<accession>A0A1E4T7V4</accession>
<dbReference type="Gene3D" id="2.30.29.30">
    <property type="entry name" value="Pleckstrin-homology domain (PH domain)/Phosphotyrosine-binding domain (PTB)"/>
    <property type="match status" value="1"/>
</dbReference>
<dbReference type="STRING" id="983967.A0A1E4T7V4"/>
<evidence type="ECO:0000256" key="3">
    <source>
        <dbReference type="ARBA" id="ARBA00021269"/>
    </source>
</evidence>
<gene>
    <name evidence="9" type="ORF">CANARDRAFT_5114</name>
</gene>
<dbReference type="InterPro" id="IPR042561">
    <property type="entry name" value="Exo84_C_1"/>
</dbReference>
<comment type="subcellular location">
    <subcellularLocation>
        <location evidence="1">Cytoplasmic vesicle</location>
        <location evidence="1">Secretory vesicle</location>
    </subcellularLocation>
</comment>
<dbReference type="Gene3D" id="1.20.58.1220">
    <property type="entry name" value="Exo84p, C-terminal helical domain"/>
    <property type="match status" value="1"/>
</dbReference>
<dbReference type="InterPro" id="IPR042560">
    <property type="entry name" value="Exo84_C_2"/>
</dbReference>
<evidence type="ECO:0000256" key="5">
    <source>
        <dbReference type="ARBA" id="ARBA00022483"/>
    </source>
</evidence>
<feature type="domain" description="Exocyst component Exo84 C-terminal" evidence="8">
    <location>
        <begin position="455"/>
        <end position="658"/>
    </location>
</feature>
<dbReference type="GO" id="GO:0000145">
    <property type="term" value="C:exocyst"/>
    <property type="evidence" value="ECO:0007669"/>
    <property type="project" value="InterPro"/>
</dbReference>
<proteinExistence type="inferred from homology"/>
<evidence type="ECO:0000256" key="4">
    <source>
        <dbReference type="ARBA" id="ARBA00022448"/>
    </source>
</evidence>
<evidence type="ECO:0000256" key="2">
    <source>
        <dbReference type="ARBA" id="ARBA00007210"/>
    </source>
</evidence>
<evidence type="ECO:0000256" key="1">
    <source>
        <dbReference type="ARBA" id="ARBA00004398"/>
    </source>
</evidence>
<name>A0A1E4T7V4_9ASCO</name>
<dbReference type="SUPFAM" id="SSF50729">
    <property type="entry name" value="PH domain-like"/>
    <property type="match status" value="1"/>
</dbReference>
<dbReference type="Pfam" id="PF25345">
    <property type="entry name" value="PH_EXO84"/>
    <property type="match status" value="1"/>
</dbReference>
<dbReference type="GO" id="GO:0006887">
    <property type="term" value="P:exocytosis"/>
    <property type="evidence" value="ECO:0007669"/>
    <property type="project" value="UniProtKB-KW"/>
</dbReference>
<dbReference type="Pfam" id="PF08700">
    <property type="entry name" value="VPS51_Exo84_N"/>
    <property type="match status" value="1"/>
</dbReference>
<dbReference type="PANTHER" id="PTHR21426:SF12">
    <property type="entry name" value="EXOCYST COMPLEX COMPONENT 8"/>
    <property type="match status" value="1"/>
</dbReference>
<dbReference type="AlphaFoldDB" id="A0A1E4T7V4"/>
<protein>
    <recommendedName>
        <fullName evidence="3">Exocyst complex component EXO84</fullName>
    </recommendedName>
</protein>
<evidence type="ECO:0000313" key="10">
    <source>
        <dbReference type="Proteomes" id="UP000094801"/>
    </source>
</evidence>
<reference evidence="10" key="1">
    <citation type="submission" date="2016-04" db="EMBL/GenBank/DDBJ databases">
        <title>Comparative genomics of biotechnologically important yeasts.</title>
        <authorList>
            <consortium name="DOE Joint Genome Institute"/>
            <person name="Riley R."/>
            <person name="Haridas S."/>
            <person name="Wolfe K.H."/>
            <person name="Lopes M.R."/>
            <person name="Hittinger C.T."/>
            <person name="Goker M."/>
            <person name="Salamov A."/>
            <person name="Wisecaver J."/>
            <person name="Long T.M."/>
            <person name="Aerts A.L."/>
            <person name="Barry K."/>
            <person name="Choi C."/>
            <person name="Clum A."/>
            <person name="Coughlan A.Y."/>
            <person name="Deshpande S."/>
            <person name="Douglass A.P."/>
            <person name="Hanson S.J."/>
            <person name="Klenk H.-P."/>
            <person name="Labutti K."/>
            <person name="Lapidus A."/>
            <person name="Lindquist E."/>
            <person name="Lipzen A."/>
            <person name="Meier-Kolthoff J.P."/>
            <person name="Ohm R.A."/>
            <person name="Otillar R.P."/>
            <person name="Pangilinan J."/>
            <person name="Peng Y."/>
            <person name="Rokas A."/>
            <person name="Rosa C.A."/>
            <person name="Scheuner C."/>
            <person name="Sibirny A.A."/>
            <person name="Slot J.C."/>
            <person name="Stielow J.B."/>
            <person name="Sun H."/>
            <person name="Kurtzman C.P."/>
            <person name="Blackwell M."/>
            <person name="Grigoriev I.V."/>
            <person name="Jeffries T.W."/>
        </authorList>
    </citation>
    <scope>NUCLEOTIDE SEQUENCE [LARGE SCALE GENOMIC DNA]</scope>
    <source>
        <strain evidence="10">NRRL YB-2248</strain>
    </source>
</reference>
<dbReference type="SUPFAM" id="SSF74788">
    <property type="entry name" value="Cullin repeat-like"/>
    <property type="match status" value="1"/>
</dbReference>
<dbReference type="Pfam" id="PF16528">
    <property type="entry name" value="Exo84_C"/>
    <property type="match status" value="1"/>
</dbReference>
<organism evidence="9 10">
    <name type="scientific">[Candida] arabinofermentans NRRL YB-2248</name>
    <dbReference type="NCBI Taxonomy" id="983967"/>
    <lineage>
        <taxon>Eukaryota</taxon>
        <taxon>Fungi</taxon>
        <taxon>Dikarya</taxon>
        <taxon>Ascomycota</taxon>
        <taxon>Saccharomycotina</taxon>
        <taxon>Pichiomycetes</taxon>
        <taxon>Pichiales</taxon>
        <taxon>Pichiaceae</taxon>
        <taxon>Ogataea</taxon>
        <taxon>Ogataea/Candida clade</taxon>
    </lineage>
</organism>
<keyword evidence="10" id="KW-1185">Reference proteome</keyword>
<dbReference type="InterPro" id="IPR011993">
    <property type="entry name" value="PH-like_dom_sf"/>
</dbReference>
<dbReference type="InterPro" id="IPR033961">
    <property type="entry name" value="Exo84"/>
</dbReference>
<dbReference type="InterPro" id="IPR032403">
    <property type="entry name" value="Exo84_C"/>
</dbReference>
<dbReference type="GO" id="GO:0015031">
    <property type="term" value="P:protein transport"/>
    <property type="evidence" value="ECO:0007669"/>
    <property type="project" value="UniProtKB-KW"/>
</dbReference>
<dbReference type="GO" id="GO:0006893">
    <property type="term" value="P:Golgi to plasma membrane transport"/>
    <property type="evidence" value="ECO:0007669"/>
    <property type="project" value="TreeGrafter"/>
</dbReference>
<evidence type="ECO:0000256" key="6">
    <source>
        <dbReference type="ARBA" id="ARBA00022927"/>
    </source>
</evidence>
<dbReference type="GO" id="GO:0030133">
    <property type="term" value="C:transport vesicle"/>
    <property type="evidence" value="ECO:0007669"/>
    <property type="project" value="UniProtKB-SubCell"/>
</dbReference>
<dbReference type="OrthoDB" id="642193at2759"/>
<evidence type="ECO:0000313" key="9">
    <source>
        <dbReference type="EMBL" id="ODV87801.1"/>
    </source>
</evidence>